<organism evidence="2 3">
    <name type="scientific">Serratia marcescens</name>
    <dbReference type="NCBI Taxonomy" id="615"/>
    <lineage>
        <taxon>Bacteria</taxon>
        <taxon>Pseudomonadati</taxon>
        <taxon>Pseudomonadota</taxon>
        <taxon>Gammaproteobacteria</taxon>
        <taxon>Enterobacterales</taxon>
        <taxon>Yersiniaceae</taxon>
        <taxon>Serratia</taxon>
    </lineage>
</organism>
<dbReference type="PANTHER" id="PTHR32063">
    <property type="match status" value="1"/>
</dbReference>
<feature type="transmembrane region" description="Helical" evidence="1">
    <location>
        <begin position="100"/>
        <end position="119"/>
    </location>
</feature>
<dbReference type="SUPFAM" id="SSF82866">
    <property type="entry name" value="Multidrug efflux transporter AcrB transmembrane domain"/>
    <property type="match status" value="1"/>
</dbReference>
<evidence type="ECO:0000313" key="3">
    <source>
        <dbReference type="Proteomes" id="UP000254765"/>
    </source>
</evidence>
<dbReference type="PANTHER" id="PTHR32063:SF28">
    <property type="entry name" value="BLR2861 PROTEIN"/>
    <property type="match status" value="1"/>
</dbReference>
<dbReference type="GO" id="GO:0042910">
    <property type="term" value="F:xenobiotic transmembrane transporter activity"/>
    <property type="evidence" value="ECO:0007669"/>
    <property type="project" value="TreeGrafter"/>
</dbReference>
<dbReference type="PRINTS" id="PR00702">
    <property type="entry name" value="ACRIFLAVINRP"/>
</dbReference>
<reference evidence="2 3" key="1">
    <citation type="submission" date="2018-06" db="EMBL/GenBank/DDBJ databases">
        <authorList>
            <consortium name="Pathogen Informatics"/>
            <person name="Doyle S."/>
        </authorList>
    </citation>
    <scope>NUCLEOTIDE SEQUENCE [LARGE SCALE GENOMIC DNA]</scope>
    <source>
        <strain evidence="2 3">NCTC10211</strain>
    </source>
</reference>
<dbReference type="GO" id="GO:0005886">
    <property type="term" value="C:plasma membrane"/>
    <property type="evidence" value="ECO:0007669"/>
    <property type="project" value="TreeGrafter"/>
</dbReference>
<feature type="transmembrane region" description="Helical" evidence="1">
    <location>
        <begin position="26"/>
        <end position="47"/>
    </location>
</feature>
<dbReference type="InterPro" id="IPR001036">
    <property type="entry name" value="Acrflvin-R"/>
</dbReference>
<dbReference type="AlphaFoldDB" id="A0A380AGS6"/>
<dbReference type="EMBL" id="UGYK01000002">
    <property type="protein sequence ID" value="SUI80780.1"/>
    <property type="molecule type" value="Genomic_DNA"/>
</dbReference>
<feature type="transmembrane region" description="Helical" evidence="1">
    <location>
        <begin position="131"/>
        <end position="157"/>
    </location>
</feature>
<keyword evidence="1" id="KW-1133">Transmembrane helix</keyword>
<protein>
    <submittedName>
        <fullName evidence="2">Multidrug transporter MdtC</fullName>
    </submittedName>
</protein>
<keyword evidence="1" id="KW-0472">Membrane</keyword>
<dbReference type="Proteomes" id="UP000254765">
    <property type="component" value="Unassembled WGS sequence"/>
</dbReference>
<dbReference type="Gene3D" id="1.20.1640.10">
    <property type="entry name" value="Multidrug efflux transporter AcrB transmembrane domain"/>
    <property type="match status" value="1"/>
</dbReference>
<dbReference type="Pfam" id="PF00873">
    <property type="entry name" value="ACR_tran"/>
    <property type="match status" value="1"/>
</dbReference>
<sequence length="166" mass="18186">MITFAIALIGIYCLLTLQLTSHWDPLIVLFGSIPFSVFGALLALLWFGMPLDLFTQVGMLTLVGLISKQGILMVHTANTLSERGVTNIWFAITRASASRLRAIILTSLTMVLGAMPLLFASGPAAESRFELGLVIVAGMLLGSFLTLFLLPSLYLFVHRNRMETRL</sequence>
<name>A0A380AGS6_SERMA</name>
<keyword evidence="1" id="KW-0812">Transmembrane</keyword>
<gene>
    <name evidence="2" type="primary">mdtC_4</name>
    <name evidence="2" type="ORF">NCTC10211_05141</name>
</gene>
<proteinExistence type="predicted"/>
<evidence type="ECO:0000256" key="1">
    <source>
        <dbReference type="SAM" id="Phobius"/>
    </source>
</evidence>
<evidence type="ECO:0000313" key="2">
    <source>
        <dbReference type="EMBL" id="SUI80780.1"/>
    </source>
</evidence>
<accession>A0A380AGS6</accession>